<evidence type="ECO:0000313" key="3">
    <source>
        <dbReference type="Proteomes" id="UP001595547"/>
    </source>
</evidence>
<protein>
    <submittedName>
        <fullName evidence="2">Uncharacterized protein</fullName>
    </submittedName>
</protein>
<evidence type="ECO:0000256" key="1">
    <source>
        <dbReference type="SAM" id="SignalP"/>
    </source>
</evidence>
<gene>
    <name evidence="2" type="ORF">ACFOGH_04415</name>
</gene>
<feature type="signal peptide" evidence="1">
    <location>
        <begin position="1"/>
        <end position="17"/>
    </location>
</feature>
<keyword evidence="1" id="KW-0732">Signal</keyword>
<organism evidence="2 3">
    <name type="scientific">Cypionkella sinensis</name>
    <dbReference type="NCBI Taxonomy" id="1756043"/>
    <lineage>
        <taxon>Bacteria</taxon>
        <taxon>Pseudomonadati</taxon>
        <taxon>Pseudomonadota</taxon>
        <taxon>Alphaproteobacteria</taxon>
        <taxon>Rhodobacterales</taxon>
        <taxon>Paracoccaceae</taxon>
        <taxon>Cypionkella</taxon>
    </lineage>
</organism>
<feature type="chain" id="PRO_5045573158" evidence="1">
    <location>
        <begin position="18"/>
        <end position="155"/>
    </location>
</feature>
<proteinExistence type="predicted"/>
<name>A0ABV7IXS4_9RHOB</name>
<evidence type="ECO:0000313" key="2">
    <source>
        <dbReference type="EMBL" id="MFC3180225.1"/>
    </source>
</evidence>
<sequence length="155" mass="16282">MKRLMIAFWLFPLPLLAQSGGVAMFPPEAACFQRQYDAAHLAKHPQQQVVEIALTPAEGQVVSTSLVVDIAVTLRAGDHYIGSAYCEPQGAGLSCGMEGDAGAFDLGLRKGGALLLTVSGLGMSFENDQGFLTISGTSGDDRAFLMQPVAAADCF</sequence>
<dbReference type="Proteomes" id="UP001595547">
    <property type="component" value="Unassembled WGS sequence"/>
</dbReference>
<dbReference type="EMBL" id="JBHRTO010000001">
    <property type="protein sequence ID" value="MFC3180225.1"/>
    <property type="molecule type" value="Genomic_DNA"/>
</dbReference>
<accession>A0ABV7IXS4</accession>
<reference evidence="3" key="1">
    <citation type="journal article" date="2019" name="Int. J. Syst. Evol. Microbiol.">
        <title>The Global Catalogue of Microorganisms (GCM) 10K type strain sequencing project: providing services to taxonomists for standard genome sequencing and annotation.</title>
        <authorList>
            <consortium name="The Broad Institute Genomics Platform"/>
            <consortium name="The Broad Institute Genome Sequencing Center for Infectious Disease"/>
            <person name="Wu L."/>
            <person name="Ma J."/>
        </authorList>
    </citation>
    <scope>NUCLEOTIDE SEQUENCE [LARGE SCALE GENOMIC DNA]</scope>
    <source>
        <strain evidence="3">KCTC 52039</strain>
    </source>
</reference>
<keyword evidence="3" id="KW-1185">Reference proteome</keyword>
<dbReference type="RefSeq" id="WP_380071856.1">
    <property type="nucleotide sequence ID" value="NZ_JBHRTO010000001.1"/>
</dbReference>
<comment type="caution">
    <text evidence="2">The sequence shown here is derived from an EMBL/GenBank/DDBJ whole genome shotgun (WGS) entry which is preliminary data.</text>
</comment>